<proteinExistence type="inferred from homology"/>
<comment type="subcellular location">
    <subcellularLocation>
        <location evidence="5">Cytoplasm</location>
    </subcellularLocation>
</comment>
<keyword evidence="1 5" id="KW-0963">Cytoplasm</keyword>
<dbReference type="EMBL" id="JAJJMB010008074">
    <property type="protein sequence ID" value="KAI3925650.1"/>
    <property type="molecule type" value="Genomic_DNA"/>
</dbReference>
<dbReference type="GO" id="GO:0003723">
    <property type="term" value="F:RNA binding"/>
    <property type="evidence" value="ECO:0007669"/>
    <property type="project" value="UniProtKB-UniRule"/>
</dbReference>
<name>A0AAD4XME3_9MAGN</name>
<feature type="domain" description="RRM" evidence="8">
    <location>
        <begin position="186"/>
        <end position="264"/>
    </location>
</feature>
<comment type="subunit">
    <text evidence="5">Component of the eukaryotic translation initiation factor 3 (eIF-3) complex.</text>
</comment>
<dbReference type="CDD" id="cd12408">
    <property type="entry name" value="RRM_eIF3G_like"/>
    <property type="match status" value="1"/>
</dbReference>
<dbReference type="InterPro" id="IPR024675">
    <property type="entry name" value="eIF3g_N"/>
</dbReference>
<evidence type="ECO:0000256" key="7">
    <source>
        <dbReference type="SAM" id="MobiDB-lite"/>
    </source>
</evidence>
<dbReference type="GO" id="GO:0001732">
    <property type="term" value="P:formation of cytoplasmic translation initiation complex"/>
    <property type="evidence" value="ECO:0007669"/>
    <property type="project" value="UniProtKB-UniRule"/>
</dbReference>
<gene>
    <name evidence="9" type="ORF">MKW98_001504</name>
</gene>
<dbReference type="Gene3D" id="3.30.70.330">
    <property type="match status" value="1"/>
</dbReference>
<reference evidence="9" key="1">
    <citation type="submission" date="2022-04" db="EMBL/GenBank/DDBJ databases">
        <title>A functionally conserved STORR gene fusion in Papaver species that diverged 16.8 million years ago.</title>
        <authorList>
            <person name="Catania T."/>
        </authorList>
    </citation>
    <scope>NUCLEOTIDE SEQUENCE</scope>
    <source>
        <strain evidence="9">S-188037</strain>
    </source>
</reference>
<dbReference type="Proteomes" id="UP001202328">
    <property type="component" value="Unassembled WGS sequence"/>
</dbReference>
<dbReference type="InterPro" id="IPR034240">
    <property type="entry name" value="eIF3G_RRM"/>
</dbReference>
<dbReference type="GO" id="GO:0033290">
    <property type="term" value="C:eukaryotic 48S preinitiation complex"/>
    <property type="evidence" value="ECO:0007669"/>
    <property type="project" value="UniProtKB-UniRule"/>
</dbReference>
<dbReference type="GO" id="GO:0008270">
    <property type="term" value="F:zinc ion binding"/>
    <property type="evidence" value="ECO:0007669"/>
    <property type="project" value="InterPro"/>
</dbReference>
<keyword evidence="2 5" id="KW-0396">Initiation factor</keyword>
<evidence type="ECO:0000256" key="6">
    <source>
        <dbReference type="PROSITE-ProRule" id="PRU00176"/>
    </source>
</evidence>
<feature type="region of interest" description="Disordered" evidence="7">
    <location>
        <begin position="146"/>
        <end position="185"/>
    </location>
</feature>
<evidence type="ECO:0000256" key="5">
    <source>
        <dbReference type="HAMAP-Rule" id="MF_03006"/>
    </source>
</evidence>
<dbReference type="Pfam" id="PF00076">
    <property type="entry name" value="RRM_1"/>
    <property type="match status" value="1"/>
</dbReference>
<dbReference type="HAMAP" id="MF_03006">
    <property type="entry name" value="eIF3g"/>
    <property type="match status" value="1"/>
</dbReference>
<dbReference type="InterPro" id="IPR036875">
    <property type="entry name" value="Znf_CCHC_sf"/>
</dbReference>
<dbReference type="SMART" id="SM00360">
    <property type="entry name" value="RRM"/>
    <property type="match status" value="1"/>
</dbReference>
<comment type="similarity">
    <text evidence="5">Belongs to the eIF-3 subunit G family.</text>
</comment>
<dbReference type="InterPro" id="IPR000504">
    <property type="entry name" value="RRM_dom"/>
</dbReference>
<evidence type="ECO:0000259" key="8">
    <source>
        <dbReference type="PROSITE" id="PS50102"/>
    </source>
</evidence>
<keyword evidence="3 6" id="KW-0694">RNA-binding</keyword>
<dbReference type="PIRSF" id="PIRSF037949">
    <property type="entry name" value="Transl_init_eIF-3_RNA-bind"/>
    <property type="match status" value="1"/>
</dbReference>
<protein>
    <recommendedName>
        <fullName evidence="5">Eukaryotic translation initiation factor 3 subunit G</fullName>
        <shortName evidence="5">eIF3g</shortName>
    </recommendedName>
    <alternativeName>
        <fullName evidence="5">Eukaryotic translation initiation factor 3 RNA-binding subunit</fullName>
        <shortName evidence="5">eIF-3 RNA-binding subunit</shortName>
    </alternativeName>
    <alternativeName>
        <fullName evidence="5">Eukaryotic translation initiation factor 3 subunit 4</fullName>
    </alternativeName>
</protein>
<dbReference type="GO" id="GO:0005852">
    <property type="term" value="C:eukaryotic translation initiation factor 3 complex"/>
    <property type="evidence" value="ECO:0007669"/>
    <property type="project" value="UniProtKB-UniRule"/>
</dbReference>
<feature type="compositionally biased region" description="Basic and acidic residues" evidence="7">
    <location>
        <begin position="176"/>
        <end position="185"/>
    </location>
</feature>
<evidence type="ECO:0000256" key="2">
    <source>
        <dbReference type="ARBA" id="ARBA00022540"/>
    </source>
</evidence>
<dbReference type="GO" id="GO:0003743">
    <property type="term" value="F:translation initiation factor activity"/>
    <property type="evidence" value="ECO:0007669"/>
    <property type="project" value="UniProtKB-UniRule"/>
</dbReference>
<dbReference type="PANTHER" id="PTHR10352">
    <property type="entry name" value="EUKARYOTIC TRANSLATION INITIATION FACTOR 3 SUBUNIT G"/>
    <property type="match status" value="1"/>
</dbReference>
<comment type="caution">
    <text evidence="9">The sequence shown here is derived from an EMBL/GenBank/DDBJ whole genome shotgun (WGS) entry which is preliminary data.</text>
</comment>
<dbReference type="SUPFAM" id="SSF57756">
    <property type="entry name" value="Retrovirus zinc finger-like domains"/>
    <property type="match status" value="1"/>
</dbReference>
<sequence length="265" mass="30072">MLTSTLKPKWGNLEEEDGNNLDFLLPPPEVIGPDKEGIKKVISYKFNEDGFKVKVTTTSRVTRKVIDTRKGVAERRSWPRFGEAAGKEDMGYTTVSSEEIFLERPTAPSEKVKEKEIELIQPGGQLMFCRFCKKGGHWTAKCPYKSLAPDHENATTSETTKDSDNKGVKKYVASRPDTKRRDDDQNSIRVSNLPEDARDDDLRDLFGRVGSVSRARVIFDHKTNTSRGFGFVNFHLKEDSERAIEMLNGYGYGNLILKVEWAYPK</sequence>
<evidence type="ECO:0000256" key="4">
    <source>
        <dbReference type="ARBA" id="ARBA00022917"/>
    </source>
</evidence>
<dbReference type="Pfam" id="PF12353">
    <property type="entry name" value="eIF3g"/>
    <property type="match status" value="1"/>
</dbReference>
<feature type="compositionally biased region" description="Basic and acidic residues" evidence="7">
    <location>
        <begin position="148"/>
        <end position="167"/>
    </location>
</feature>
<dbReference type="SUPFAM" id="SSF54928">
    <property type="entry name" value="RNA-binding domain, RBD"/>
    <property type="match status" value="1"/>
</dbReference>
<dbReference type="PROSITE" id="PS50102">
    <property type="entry name" value="RRM"/>
    <property type="match status" value="1"/>
</dbReference>
<evidence type="ECO:0000313" key="10">
    <source>
        <dbReference type="Proteomes" id="UP001202328"/>
    </source>
</evidence>
<keyword evidence="10" id="KW-1185">Reference proteome</keyword>
<dbReference type="GO" id="GO:0016282">
    <property type="term" value="C:eukaryotic 43S preinitiation complex"/>
    <property type="evidence" value="ECO:0007669"/>
    <property type="project" value="UniProtKB-UniRule"/>
</dbReference>
<dbReference type="AlphaFoldDB" id="A0AAD4XME3"/>
<organism evidence="9 10">
    <name type="scientific">Papaver atlanticum</name>
    <dbReference type="NCBI Taxonomy" id="357466"/>
    <lineage>
        <taxon>Eukaryota</taxon>
        <taxon>Viridiplantae</taxon>
        <taxon>Streptophyta</taxon>
        <taxon>Embryophyta</taxon>
        <taxon>Tracheophyta</taxon>
        <taxon>Spermatophyta</taxon>
        <taxon>Magnoliopsida</taxon>
        <taxon>Ranunculales</taxon>
        <taxon>Papaveraceae</taxon>
        <taxon>Papaveroideae</taxon>
        <taxon>Papaver</taxon>
    </lineage>
</organism>
<accession>A0AAD4XME3</accession>
<comment type="function">
    <text evidence="5">RNA-binding component of the eukaryotic translation initiation factor 3 (eIF-3) complex, which is involved in protein synthesis of a specialized repertoire of mRNAs and, together with other initiation factors, stimulates binding of mRNA and methionyl-tRNAi to the 40S ribosome. The eIF-3 complex specifically targets and initiates translation of a subset of mRNAs involved in cell proliferation. This subunit can bind 18S rRNA.</text>
</comment>
<keyword evidence="4 5" id="KW-0648">Protein biosynthesis</keyword>
<evidence type="ECO:0000256" key="1">
    <source>
        <dbReference type="ARBA" id="ARBA00022490"/>
    </source>
</evidence>
<dbReference type="InterPro" id="IPR012677">
    <property type="entry name" value="Nucleotide-bd_a/b_plait_sf"/>
</dbReference>
<dbReference type="InterPro" id="IPR035979">
    <property type="entry name" value="RBD_domain_sf"/>
</dbReference>
<evidence type="ECO:0000256" key="3">
    <source>
        <dbReference type="ARBA" id="ARBA00022884"/>
    </source>
</evidence>
<evidence type="ECO:0000313" key="9">
    <source>
        <dbReference type="EMBL" id="KAI3925650.1"/>
    </source>
</evidence>
<dbReference type="InterPro" id="IPR017334">
    <property type="entry name" value="eIF3_g"/>
</dbReference>